<dbReference type="PANTHER" id="PTHR31569">
    <property type="entry name" value="SWIM-TYPE DOMAIN-CONTAINING PROTEIN"/>
    <property type="match status" value="1"/>
</dbReference>
<feature type="region of interest" description="Disordered" evidence="1">
    <location>
        <begin position="590"/>
        <end position="627"/>
    </location>
</feature>
<dbReference type="Pfam" id="PF08731">
    <property type="entry name" value="AFT"/>
    <property type="match status" value="1"/>
</dbReference>
<sequence length="909" mass="105782">MSNPNGNNLNEGMNTTSTSPFSTDRVFTSRDELMEWVQNIAFSFGYVIVMRRSKAKNGVVSYITLICDRGREYEIKATIKNSGTKKINCNFQLVGSYIKQYGGWTLRVICDQHNHSPAQYMEGHAFARRLKEHEKQLVVDLTNLNVTPHDILSIIKERDENNVSTLKTIYNERLKLRSSRNYGKTPMQVLMEILNEKHFVTDFSVNSISNELENLFFIHPRSLNIWKAFPHVLIIDATYKTNKYGMPFVQIVGTTSTNKTFSIAFAFIVNEKEENYNWVLTCLKSTLEKCMHPCVIVTDRELALMNACQQVFPGATRLLCRWHITENIRNRWRRTFKIDDEWKAFRIMWTVLVDSSTWIVYNENYKTLQSMLRNYQDVLNYLDEVWLNKYKEMFVSVWIDQHLNFGQRTTNRVESAHSNLKKYLDGTNSSLDKFIGCLDQFVRSQLSSIHDSLEKSRIVRKREHNLPCFTLLWGSVSHEALDKLVGELYRLNENQIDSSNCGCKLQHSCGLPCACMLLVYLNSGEYIPLESIDIFWRKLDLSESISVANEDICCEDDLEMIKKNFYQQKKSMIRRLRDLFLPSKTRIKEPAIQKNTRGRPNLKKQQQKRVDSTNQAPRRRSYSTTSKYDGLNSTWMNKEPARHSSYVTAIPNMNEAIPEFDEAIPDMNEAIPEFDEAIPDMNEAIPDLNEAILDLNEFMDLNQEPESCYIHPLMDDIPPVFHPYVSHIQNVEGDGHYGFRAIYVCLGYGEDQWLYVRKQLVHELESAFDVYATVFTDGIHELWNSLYFFGPSAPTEHWMLMPETGILIANRFGVILTFLTNRGSLTFFPLWKGPEEFLAHRIITISLIRGPHYVMVQLKEDCPMPTISALWIRHRAPCAAGWENMFMSRLQIYRQLKPCNRDFITIEDC</sequence>
<gene>
    <name evidence="3" type="ORF">LSAT_V11C800445320</name>
</gene>
<dbReference type="CDD" id="cd22744">
    <property type="entry name" value="OTU"/>
    <property type="match status" value="1"/>
</dbReference>
<evidence type="ECO:0000256" key="1">
    <source>
        <dbReference type="SAM" id="MobiDB-lite"/>
    </source>
</evidence>
<feature type="compositionally biased region" description="Low complexity" evidence="1">
    <location>
        <begin position="1"/>
        <end position="14"/>
    </location>
</feature>
<feature type="region of interest" description="Disordered" evidence="1">
    <location>
        <begin position="1"/>
        <end position="23"/>
    </location>
</feature>
<dbReference type="InterPro" id="IPR018289">
    <property type="entry name" value="MULE_transposase_dom"/>
</dbReference>
<proteinExistence type="predicted"/>
<reference evidence="3 4" key="1">
    <citation type="journal article" date="2017" name="Nat. Commun.">
        <title>Genome assembly with in vitro proximity ligation data and whole-genome triplication in lettuce.</title>
        <authorList>
            <person name="Reyes-Chin-Wo S."/>
            <person name="Wang Z."/>
            <person name="Yang X."/>
            <person name="Kozik A."/>
            <person name="Arikit S."/>
            <person name="Song C."/>
            <person name="Xia L."/>
            <person name="Froenicke L."/>
            <person name="Lavelle D.O."/>
            <person name="Truco M.J."/>
            <person name="Xia R."/>
            <person name="Zhu S."/>
            <person name="Xu C."/>
            <person name="Xu H."/>
            <person name="Xu X."/>
            <person name="Cox K."/>
            <person name="Korf I."/>
            <person name="Meyers B.C."/>
            <person name="Michelmore R.W."/>
        </authorList>
    </citation>
    <scope>NUCLEOTIDE SEQUENCE [LARGE SCALE GENOMIC DNA]</scope>
    <source>
        <strain evidence="4">cv. Salinas</strain>
        <tissue evidence="3">Seedlings</tissue>
    </source>
</reference>
<dbReference type="GO" id="GO:0010106">
    <property type="term" value="P:cellular response to iron ion starvation"/>
    <property type="evidence" value="ECO:0007669"/>
    <property type="project" value="InterPro"/>
</dbReference>
<dbReference type="EMBL" id="NBSK02000008">
    <property type="protein sequence ID" value="KAJ0194310.1"/>
    <property type="molecule type" value="Genomic_DNA"/>
</dbReference>
<comment type="caution">
    <text evidence="3">The sequence shown here is derived from an EMBL/GenBank/DDBJ whole genome shotgun (WGS) entry which is preliminary data.</text>
</comment>
<accession>A0A9R1UWY0</accession>
<feature type="compositionally biased region" description="Basic residues" evidence="1">
    <location>
        <begin position="596"/>
        <end position="607"/>
    </location>
</feature>
<dbReference type="GO" id="GO:0045944">
    <property type="term" value="P:positive regulation of transcription by RNA polymerase II"/>
    <property type="evidence" value="ECO:0007669"/>
    <property type="project" value="InterPro"/>
</dbReference>
<dbReference type="GO" id="GO:0000981">
    <property type="term" value="F:DNA-binding transcription factor activity, RNA polymerase II-specific"/>
    <property type="evidence" value="ECO:0007669"/>
    <property type="project" value="InterPro"/>
</dbReference>
<dbReference type="InterPro" id="IPR052579">
    <property type="entry name" value="Zinc_finger_SWIM"/>
</dbReference>
<dbReference type="PANTHER" id="PTHR31569:SF4">
    <property type="entry name" value="SWIM-TYPE DOMAIN-CONTAINING PROTEIN"/>
    <property type="match status" value="1"/>
</dbReference>
<feature type="domain" description="MULE transposase" evidence="2">
    <location>
        <begin position="232"/>
        <end position="327"/>
    </location>
</feature>
<evidence type="ECO:0000313" key="4">
    <source>
        <dbReference type="Proteomes" id="UP000235145"/>
    </source>
</evidence>
<dbReference type="Proteomes" id="UP000235145">
    <property type="component" value="Unassembled WGS sequence"/>
</dbReference>
<dbReference type="InterPro" id="IPR014842">
    <property type="entry name" value="AFT"/>
</dbReference>
<dbReference type="Pfam" id="PF10551">
    <property type="entry name" value="MULE"/>
    <property type="match status" value="1"/>
</dbReference>
<evidence type="ECO:0000313" key="3">
    <source>
        <dbReference type="EMBL" id="KAJ0194310.1"/>
    </source>
</evidence>
<evidence type="ECO:0000259" key="2">
    <source>
        <dbReference type="Pfam" id="PF10551"/>
    </source>
</evidence>
<protein>
    <recommendedName>
        <fullName evidence="2">MULE transposase domain-containing protein</fullName>
    </recommendedName>
</protein>
<organism evidence="3 4">
    <name type="scientific">Lactuca sativa</name>
    <name type="common">Garden lettuce</name>
    <dbReference type="NCBI Taxonomy" id="4236"/>
    <lineage>
        <taxon>Eukaryota</taxon>
        <taxon>Viridiplantae</taxon>
        <taxon>Streptophyta</taxon>
        <taxon>Embryophyta</taxon>
        <taxon>Tracheophyta</taxon>
        <taxon>Spermatophyta</taxon>
        <taxon>Magnoliopsida</taxon>
        <taxon>eudicotyledons</taxon>
        <taxon>Gunneridae</taxon>
        <taxon>Pentapetalae</taxon>
        <taxon>asterids</taxon>
        <taxon>campanulids</taxon>
        <taxon>Asterales</taxon>
        <taxon>Asteraceae</taxon>
        <taxon>Cichorioideae</taxon>
        <taxon>Cichorieae</taxon>
        <taxon>Lactucinae</taxon>
        <taxon>Lactuca</taxon>
    </lineage>
</organism>
<dbReference type="AlphaFoldDB" id="A0A9R1UWY0"/>
<feature type="compositionally biased region" description="Polar residues" evidence="1">
    <location>
        <begin position="612"/>
        <end position="627"/>
    </location>
</feature>
<keyword evidence="4" id="KW-1185">Reference proteome</keyword>
<name>A0A9R1UWY0_LACSA</name>